<dbReference type="AlphaFoldDB" id="A0A0D2C554"/>
<reference evidence="1 2" key="1">
    <citation type="submission" date="2015-01" db="EMBL/GenBank/DDBJ databases">
        <title>The Genome Sequence of Cladophialophora immunda CBS83496.</title>
        <authorList>
            <consortium name="The Broad Institute Genomics Platform"/>
            <person name="Cuomo C."/>
            <person name="de Hoog S."/>
            <person name="Gorbushina A."/>
            <person name="Stielow B."/>
            <person name="Teixiera M."/>
            <person name="Abouelleil A."/>
            <person name="Chapman S.B."/>
            <person name="Priest M."/>
            <person name="Young S.K."/>
            <person name="Wortman J."/>
            <person name="Nusbaum C."/>
            <person name="Birren B."/>
        </authorList>
    </citation>
    <scope>NUCLEOTIDE SEQUENCE [LARGE SCALE GENOMIC DNA]</scope>
    <source>
        <strain evidence="1 2">CBS 83496</strain>
    </source>
</reference>
<dbReference type="Proteomes" id="UP000054466">
    <property type="component" value="Unassembled WGS sequence"/>
</dbReference>
<protein>
    <submittedName>
        <fullName evidence="1">Uncharacterized protein</fullName>
    </submittedName>
</protein>
<dbReference type="RefSeq" id="XP_016245796.1">
    <property type="nucleotide sequence ID" value="XM_016395940.1"/>
</dbReference>
<keyword evidence="2" id="KW-1185">Reference proteome</keyword>
<name>A0A0D2C554_9EURO</name>
<gene>
    <name evidence="1" type="ORF">PV07_08746</name>
</gene>
<proteinExistence type="predicted"/>
<dbReference type="VEuPathDB" id="FungiDB:PV07_08746"/>
<accession>A0A0D2C554</accession>
<sequence length="157" mass="17643">MNASRAGGDVHLLQTVDDTTAEEVQPFIWAITCLLVQQARPQAELKTSAKISERKEARGPFAVRLPQYGDGLFHRRDISVASNEDVFGGIEAVSQKILFVSHLFLRADWTTTIENPIAVLTQDQDYRLIEEQFDNISVKTAVRGLDLKVLKEKAEIY</sequence>
<evidence type="ECO:0000313" key="1">
    <source>
        <dbReference type="EMBL" id="KIW25580.1"/>
    </source>
</evidence>
<evidence type="ECO:0000313" key="2">
    <source>
        <dbReference type="Proteomes" id="UP000054466"/>
    </source>
</evidence>
<dbReference type="GeneID" id="27347940"/>
<dbReference type="EMBL" id="KN847044">
    <property type="protein sequence ID" value="KIW25580.1"/>
    <property type="molecule type" value="Genomic_DNA"/>
</dbReference>
<dbReference type="HOGENOM" id="CLU_1677693_0_0_1"/>
<organism evidence="1 2">
    <name type="scientific">Cladophialophora immunda</name>
    <dbReference type="NCBI Taxonomy" id="569365"/>
    <lineage>
        <taxon>Eukaryota</taxon>
        <taxon>Fungi</taxon>
        <taxon>Dikarya</taxon>
        <taxon>Ascomycota</taxon>
        <taxon>Pezizomycotina</taxon>
        <taxon>Eurotiomycetes</taxon>
        <taxon>Chaetothyriomycetidae</taxon>
        <taxon>Chaetothyriales</taxon>
        <taxon>Herpotrichiellaceae</taxon>
        <taxon>Cladophialophora</taxon>
    </lineage>
</organism>